<evidence type="ECO:0000313" key="2">
    <source>
        <dbReference type="Proteomes" id="UP000016923"/>
    </source>
</evidence>
<dbReference type="VEuPathDB" id="FungiDB:F503_00954"/>
<organism evidence="1 2">
    <name type="scientific">Ophiostoma piceae (strain UAMH 11346)</name>
    <name type="common">Sap stain fungus</name>
    <dbReference type="NCBI Taxonomy" id="1262450"/>
    <lineage>
        <taxon>Eukaryota</taxon>
        <taxon>Fungi</taxon>
        <taxon>Dikarya</taxon>
        <taxon>Ascomycota</taxon>
        <taxon>Pezizomycotina</taxon>
        <taxon>Sordariomycetes</taxon>
        <taxon>Sordariomycetidae</taxon>
        <taxon>Ophiostomatales</taxon>
        <taxon>Ophiostomataceae</taxon>
        <taxon>Ophiostoma</taxon>
    </lineage>
</organism>
<dbReference type="HOGENOM" id="CLU_2171773_0_0_1"/>
<gene>
    <name evidence="1" type="ORF">F503_00954</name>
</gene>
<sequence length="110" mass="12397">MDDRSTSGWHSAVADGRECICMLMDELVALDIAVILLQYAAYTTEHAKLTPATICNTIVLCHGAVEPARDDGRLGGLRRKGKKEMTWAQVELLKRWNNSRQIEYEEAGYR</sequence>
<dbReference type="EMBL" id="KE148149">
    <property type="protein sequence ID" value="EPE08171.1"/>
    <property type="molecule type" value="Genomic_DNA"/>
</dbReference>
<protein>
    <submittedName>
        <fullName evidence="1">Uncharacterized protein</fullName>
    </submittedName>
</protein>
<reference evidence="1 2" key="1">
    <citation type="journal article" date="2013" name="BMC Genomics">
        <title>The genome and transcriptome of the pine saprophyte Ophiostoma piceae, and a comparison with the bark beetle-associated pine pathogen Grosmannia clavigera.</title>
        <authorList>
            <person name="Haridas S."/>
            <person name="Wang Y."/>
            <person name="Lim L."/>
            <person name="Massoumi Alamouti S."/>
            <person name="Jackman S."/>
            <person name="Docking R."/>
            <person name="Robertson G."/>
            <person name="Birol I."/>
            <person name="Bohlmann J."/>
            <person name="Breuil C."/>
        </authorList>
    </citation>
    <scope>NUCLEOTIDE SEQUENCE [LARGE SCALE GENOMIC DNA]</scope>
    <source>
        <strain evidence="1 2">UAMH 11346</strain>
    </source>
</reference>
<name>S3C8A9_OPHP1</name>
<dbReference type="AlphaFoldDB" id="S3C8A9"/>
<dbReference type="Proteomes" id="UP000016923">
    <property type="component" value="Unassembled WGS sequence"/>
</dbReference>
<proteinExistence type="predicted"/>
<accession>S3C8A9</accession>
<evidence type="ECO:0000313" key="1">
    <source>
        <dbReference type="EMBL" id="EPE08171.1"/>
    </source>
</evidence>
<keyword evidence="2" id="KW-1185">Reference proteome</keyword>